<dbReference type="Gene3D" id="2.60.120.430">
    <property type="entry name" value="Galactose-binding lectin"/>
    <property type="match status" value="2"/>
</dbReference>
<dbReference type="InterPro" id="IPR013121">
    <property type="entry name" value="Fe_red_NAD-bd_6"/>
</dbReference>
<evidence type="ECO:0000256" key="3">
    <source>
        <dbReference type="ARBA" id="ARBA00022527"/>
    </source>
</evidence>
<feature type="transmembrane region" description="Helical" evidence="12">
    <location>
        <begin position="854"/>
        <end position="874"/>
    </location>
</feature>
<evidence type="ECO:0000256" key="7">
    <source>
        <dbReference type="ARBA" id="ARBA00022840"/>
    </source>
</evidence>
<evidence type="ECO:0000256" key="4">
    <source>
        <dbReference type="ARBA" id="ARBA00022679"/>
    </source>
</evidence>
<feature type="transmembrane region" description="Helical" evidence="12">
    <location>
        <begin position="631"/>
        <end position="653"/>
    </location>
</feature>
<feature type="transmembrane region" description="Helical" evidence="12">
    <location>
        <begin position="415"/>
        <end position="433"/>
    </location>
</feature>
<dbReference type="InterPro" id="IPR024788">
    <property type="entry name" value="Malectin-like_Carb-bd_dom"/>
</dbReference>
<keyword evidence="18" id="KW-1185">Reference proteome</keyword>
<dbReference type="AlphaFoldDB" id="A0A803M300"/>
<evidence type="ECO:0000259" key="16">
    <source>
        <dbReference type="Pfam" id="PF12819"/>
    </source>
</evidence>
<dbReference type="InterPro" id="IPR013130">
    <property type="entry name" value="Fe3_Rdtase_TM_dom"/>
</dbReference>
<evidence type="ECO:0000259" key="14">
    <source>
        <dbReference type="Pfam" id="PF01794"/>
    </source>
</evidence>
<keyword evidence="3" id="KW-0418">Kinase</keyword>
<dbReference type="Pfam" id="PF08030">
    <property type="entry name" value="NAD_binding_6"/>
    <property type="match status" value="1"/>
</dbReference>
<reference evidence="17" key="2">
    <citation type="submission" date="2021-03" db="UniProtKB">
        <authorList>
            <consortium name="EnsemblPlants"/>
        </authorList>
    </citation>
    <scope>IDENTIFICATION</scope>
</reference>
<evidence type="ECO:0000256" key="1">
    <source>
        <dbReference type="ARBA" id="ARBA00004141"/>
    </source>
</evidence>
<dbReference type="PANTHER" id="PTHR34590:SF6">
    <property type="entry name" value="RECEPTOR-LIKE KINASE"/>
    <property type="match status" value="1"/>
</dbReference>
<dbReference type="Proteomes" id="UP000596660">
    <property type="component" value="Unplaced"/>
</dbReference>
<evidence type="ECO:0000313" key="18">
    <source>
        <dbReference type="Proteomes" id="UP000596660"/>
    </source>
</evidence>
<sequence>MANLPKFPIFSLLLLLQLFFEASSSFTPTDHYLINAGSDAPLTTDSDNRKFSGDDSSLPHSVRLSASRTIPLTELDHVSPLYNSVRIFRKPSKYAFQIKEKGVHLVRLHFHRFDSSKFDLSDAQFHVLADGYLLLNEFSGLTMKSLEIREYILWVDSNNLEILFKPLKKSKFGFVNAIEVISAPKDLISDIAQFVDSNGVVKIDGISRNAFETMFRVNVGGSKVTPFNDTLWRTWVTDDGFLESDHGSKEVHFGGRIKYQLGGASREVAPDNVYNSARAIGASNPGVAKEYLAWGFPIVDGYKYLVRTHFCDIASPVLGSLYFNVYVNGDMAIENLDLTTITNSLASPYYADFVVNGENGVVSVSIGHSNWSSPSGVDALLNGIEVFKMSNSLHSLDGMVSANSIMRCRGGNSSFLVLLVAAVGLLVAASVVLRKRFMAVRDSVAWSPLPVDVSEVEYGTSENFDSGTARCERIWMLGLILFQLCTSLLIFVFPVLFIAVLGSVYHHLGKKYLDYQVPRKDGKSSGITRWLATWRRPVLVRGPLGIVSGVELSFLLMFIAFLVWSLTVYLHVGYSKIQVKGSQRYLYKWEATVFRLGLTGNICLSLLFYPVTRGSSILPLLGLTSEGSIKYHIWLGHLTMALFTAHGLGYIPLWAIAGEISQALKWSKTDVSNVAGELSLFFGLILWAATYPRIRRKHDTLVLVSGGSGITPFISIIQELLFISTTMKCQTPKILLVSSFKKSSGLSMLNLLLPLSSTTSDLSSIDLQIKAYVTREKVQSEDYLKQPQAIWFKPNASDSPITPNLGKNGWLWLGAIIASSFLGFLIFMGILTQYYIYPIDHNTNDIFPSAARTIFTALILCGCMVVAASGAFLWNKKRNAMEAKQITNMEGITPQATPESRFYNSDRELESLPHQSILESTEIHFGERPDLKRLLFDCKDSSVGVLASGPAGLRHEVAAICGSGLVDNLHFESISFSCVMRNIFNFEARRICSSITVSPLSLYGVPPLCSF</sequence>
<feature type="transmembrane region" description="Helical" evidence="12">
    <location>
        <begin position="810"/>
        <end position="834"/>
    </location>
</feature>
<keyword evidence="9" id="KW-0560">Oxidoreductase</keyword>
<dbReference type="EnsemblPlants" id="AUR62022598-RA">
    <property type="protein sequence ID" value="AUR62022598-RA:cds"/>
    <property type="gene ID" value="AUR62022598"/>
</dbReference>
<evidence type="ECO:0000256" key="11">
    <source>
        <dbReference type="ARBA" id="ARBA00023180"/>
    </source>
</evidence>
<proteinExistence type="predicted"/>
<dbReference type="GO" id="GO:0004714">
    <property type="term" value="F:transmembrane receptor protein tyrosine kinase activity"/>
    <property type="evidence" value="ECO:0007669"/>
    <property type="project" value="InterPro"/>
</dbReference>
<name>A0A803M300_CHEQI</name>
<keyword evidence="8 12" id="KW-1133">Transmembrane helix</keyword>
<dbReference type="Pfam" id="PF01794">
    <property type="entry name" value="Ferric_reduct"/>
    <property type="match status" value="1"/>
</dbReference>
<reference evidence="17" key="1">
    <citation type="journal article" date="2017" name="Nature">
        <title>The genome of Chenopodium quinoa.</title>
        <authorList>
            <person name="Jarvis D.E."/>
            <person name="Ho Y.S."/>
            <person name="Lightfoot D.J."/>
            <person name="Schmoeckel S.M."/>
            <person name="Li B."/>
            <person name="Borm T.J.A."/>
            <person name="Ohyanagi H."/>
            <person name="Mineta K."/>
            <person name="Michell C.T."/>
            <person name="Saber N."/>
            <person name="Kharbatia N.M."/>
            <person name="Rupper R.R."/>
            <person name="Sharp A.R."/>
            <person name="Dally N."/>
            <person name="Boughton B.A."/>
            <person name="Woo Y.H."/>
            <person name="Gao G."/>
            <person name="Schijlen E.G.W.M."/>
            <person name="Guo X."/>
            <person name="Momin A.A."/>
            <person name="Negrao S."/>
            <person name="Al-Babili S."/>
            <person name="Gehring C."/>
            <person name="Roessner U."/>
            <person name="Jung C."/>
            <person name="Murphy K."/>
            <person name="Arold S.T."/>
            <person name="Gojobori T."/>
            <person name="van der Linden C.G."/>
            <person name="van Loo E.N."/>
            <person name="Jellen E.N."/>
            <person name="Maughan P.J."/>
            <person name="Tester M."/>
        </authorList>
    </citation>
    <scope>NUCLEOTIDE SEQUENCE [LARGE SCALE GENOMIC DNA]</scope>
    <source>
        <strain evidence="17">cv. PI 614886</strain>
    </source>
</reference>
<feature type="transmembrane region" description="Helical" evidence="12">
    <location>
        <begin position="474"/>
        <end position="505"/>
    </location>
</feature>
<protein>
    <submittedName>
        <fullName evidence="17">Uncharacterized protein</fullName>
    </submittedName>
</protein>
<keyword evidence="6" id="KW-0547">Nucleotide-binding</keyword>
<evidence type="ECO:0000256" key="5">
    <source>
        <dbReference type="ARBA" id="ARBA00022692"/>
    </source>
</evidence>
<evidence type="ECO:0000259" key="15">
    <source>
        <dbReference type="Pfam" id="PF08030"/>
    </source>
</evidence>
<feature type="signal peptide" evidence="13">
    <location>
        <begin position="1"/>
        <end position="24"/>
    </location>
</feature>
<feature type="domain" description="Ferric oxidoreductase" evidence="14">
    <location>
        <begin position="596"/>
        <end position="697"/>
    </location>
</feature>
<keyword evidence="3" id="KW-0723">Serine/threonine-protein kinase</keyword>
<dbReference type="GO" id="GO:0004674">
    <property type="term" value="F:protein serine/threonine kinase activity"/>
    <property type="evidence" value="ECO:0007669"/>
    <property type="project" value="UniProtKB-KW"/>
</dbReference>
<dbReference type="GO" id="GO:0005524">
    <property type="term" value="F:ATP binding"/>
    <property type="evidence" value="ECO:0007669"/>
    <property type="project" value="UniProtKB-KW"/>
</dbReference>
<feature type="transmembrane region" description="Helical" evidence="12">
    <location>
        <begin position="700"/>
        <end position="723"/>
    </location>
</feature>
<feature type="transmembrane region" description="Helical" evidence="12">
    <location>
        <begin position="593"/>
        <end position="611"/>
    </location>
</feature>
<evidence type="ECO:0000256" key="9">
    <source>
        <dbReference type="ARBA" id="ARBA00023002"/>
    </source>
</evidence>
<evidence type="ECO:0000313" key="17">
    <source>
        <dbReference type="EnsemblPlants" id="AUR62022598-RA:cds"/>
    </source>
</evidence>
<dbReference type="Gramene" id="AUR62022598-RA">
    <property type="protein sequence ID" value="AUR62022598-RA:cds"/>
    <property type="gene ID" value="AUR62022598"/>
</dbReference>
<keyword evidence="7" id="KW-0067">ATP-binding</keyword>
<evidence type="ECO:0000256" key="8">
    <source>
        <dbReference type="ARBA" id="ARBA00022989"/>
    </source>
</evidence>
<dbReference type="GO" id="GO:0016491">
    <property type="term" value="F:oxidoreductase activity"/>
    <property type="evidence" value="ECO:0007669"/>
    <property type="project" value="UniProtKB-KW"/>
</dbReference>
<feature type="domain" description="Ferric reductase NAD binding" evidence="15">
    <location>
        <begin position="698"/>
        <end position="961"/>
    </location>
</feature>
<dbReference type="InterPro" id="IPR039261">
    <property type="entry name" value="FNR_nucleotide-bd"/>
</dbReference>
<evidence type="ECO:0000256" key="10">
    <source>
        <dbReference type="ARBA" id="ARBA00023136"/>
    </source>
</evidence>
<feature type="transmembrane region" description="Helical" evidence="12">
    <location>
        <begin position="552"/>
        <end position="572"/>
    </location>
</feature>
<evidence type="ECO:0000256" key="2">
    <source>
        <dbReference type="ARBA" id="ARBA00004479"/>
    </source>
</evidence>
<dbReference type="GO" id="GO:0016020">
    <property type="term" value="C:membrane"/>
    <property type="evidence" value="ECO:0007669"/>
    <property type="project" value="UniProtKB-SubCell"/>
</dbReference>
<organism evidence="17 18">
    <name type="scientific">Chenopodium quinoa</name>
    <name type="common">Quinoa</name>
    <dbReference type="NCBI Taxonomy" id="63459"/>
    <lineage>
        <taxon>Eukaryota</taxon>
        <taxon>Viridiplantae</taxon>
        <taxon>Streptophyta</taxon>
        <taxon>Embryophyta</taxon>
        <taxon>Tracheophyta</taxon>
        <taxon>Spermatophyta</taxon>
        <taxon>Magnoliopsida</taxon>
        <taxon>eudicotyledons</taxon>
        <taxon>Gunneridae</taxon>
        <taxon>Pentapetalae</taxon>
        <taxon>Caryophyllales</taxon>
        <taxon>Chenopodiaceae</taxon>
        <taxon>Chenopodioideae</taxon>
        <taxon>Atripliceae</taxon>
        <taxon>Chenopodium</taxon>
    </lineage>
</organism>
<keyword evidence="4" id="KW-0808">Transferase</keyword>
<dbReference type="SUPFAM" id="SSF52343">
    <property type="entry name" value="Ferredoxin reductase-like, C-terminal NADP-linked domain"/>
    <property type="match status" value="1"/>
</dbReference>
<evidence type="ECO:0000256" key="6">
    <source>
        <dbReference type="ARBA" id="ARBA00022741"/>
    </source>
</evidence>
<feature type="chain" id="PRO_5031170119" evidence="13">
    <location>
        <begin position="25"/>
        <end position="1011"/>
    </location>
</feature>
<feature type="transmembrane region" description="Helical" evidence="12">
    <location>
        <begin position="674"/>
        <end position="694"/>
    </location>
</feature>
<dbReference type="Gene3D" id="3.40.50.80">
    <property type="entry name" value="Nucleotide-binding domain of ferredoxin-NADP reductase (FNR) module"/>
    <property type="match status" value="1"/>
</dbReference>
<comment type="subcellular location">
    <subcellularLocation>
        <location evidence="1">Membrane</location>
        <topology evidence="1">Multi-pass membrane protein</topology>
    </subcellularLocation>
    <subcellularLocation>
        <location evidence="2">Membrane</location>
        <topology evidence="2">Single-pass type I membrane protein</topology>
    </subcellularLocation>
</comment>
<dbReference type="InterPro" id="IPR045272">
    <property type="entry name" value="ANXUR1/2-like"/>
</dbReference>
<keyword evidence="13" id="KW-0732">Signal</keyword>
<keyword evidence="10 12" id="KW-0472">Membrane</keyword>
<dbReference type="FunFam" id="2.60.120.430:FF:000001">
    <property type="entry name" value="Receptor-like protein kinase FERONIA"/>
    <property type="match status" value="1"/>
</dbReference>
<keyword evidence="11" id="KW-0325">Glycoprotein</keyword>
<dbReference type="Pfam" id="PF12819">
    <property type="entry name" value="Malectin_like"/>
    <property type="match status" value="1"/>
</dbReference>
<evidence type="ECO:0000256" key="12">
    <source>
        <dbReference type="SAM" id="Phobius"/>
    </source>
</evidence>
<evidence type="ECO:0000256" key="13">
    <source>
        <dbReference type="SAM" id="SignalP"/>
    </source>
</evidence>
<dbReference type="PANTHER" id="PTHR34590">
    <property type="entry name" value="OS03G0124300 PROTEIN-RELATED"/>
    <property type="match status" value="1"/>
</dbReference>
<feature type="domain" description="Malectin-like" evidence="16">
    <location>
        <begin position="42"/>
        <end position="389"/>
    </location>
</feature>
<accession>A0A803M300</accession>
<keyword evidence="5 12" id="KW-0812">Transmembrane</keyword>